<accession>A0A3M6TWA9</accession>
<evidence type="ECO:0000313" key="3">
    <source>
        <dbReference type="Proteomes" id="UP000275408"/>
    </source>
</evidence>
<feature type="compositionally biased region" description="Acidic residues" evidence="1">
    <location>
        <begin position="107"/>
        <end position="124"/>
    </location>
</feature>
<protein>
    <submittedName>
        <fullName evidence="2">Uncharacterized protein</fullName>
    </submittedName>
</protein>
<reference evidence="2 3" key="1">
    <citation type="journal article" date="2018" name="Sci. Rep.">
        <title>Comparative analysis of the Pocillopora damicornis genome highlights role of immune system in coral evolution.</title>
        <authorList>
            <person name="Cunning R."/>
            <person name="Bay R.A."/>
            <person name="Gillette P."/>
            <person name="Baker A.C."/>
            <person name="Traylor-Knowles N."/>
        </authorList>
    </citation>
    <scope>NUCLEOTIDE SEQUENCE [LARGE SCALE GENOMIC DNA]</scope>
    <source>
        <strain evidence="2">RSMAS</strain>
        <tissue evidence="2">Whole animal</tissue>
    </source>
</reference>
<comment type="caution">
    <text evidence="2">The sequence shown here is derived from an EMBL/GenBank/DDBJ whole genome shotgun (WGS) entry which is preliminary data.</text>
</comment>
<organism evidence="2 3">
    <name type="scientific">Pocillopora damicornis</name>
    <name type="common">Cauliflower coral</name>
    <name type="synonym">Millepora damicornis</name>
    <dbReference type="NCBI Taxonomy" id="46731"/>
    <lineage>
        <taxon>Eukaryota</taxon>
        <taxon>Metazoa</taxon>
        <taxon>Cnidaria</taxon>
        <taxon>Anthozoa</taxon>
        <taxon>Hexacorallia</taxon>
        <taxon>Scleractinia</taxon>
        <taxon>Astrocoeniina</taxon>
        <taxon>Pocilloporidae</taxon>
        <taxon>Pocillopora</taxon>
    </lineage>
</organism>
<name>A0A3M6TWA9_POCDA</name>
<dbReference type="AlphaFoldDB" id="A0A3M6TWA9"/>
<proteinExistence type="predicted"/>
<sequence>MVLDYSRNFGNAAKEGVKRTTHLATYYFTNPNSWYPVPERAMILLAIPAIQLLTPVPMAPQSIQKMRDWALTTMTKAGTSLEIKPGQLVSVERSDFEEQRENSGKQDEEEDGIFDYDSPSDDGDIPSLEQGADFHLGRGSRFARSIRFNSRTVFI</sequence>
<dbReference type="Proteomes" id="UP000275408">
    <property type="component" value="Unassembled WGS sequence"/>
</dbReference>
<gene>
    <name evidence="2" type="ORF">pdam_00023106</name>
</gene>
<keyword evidence="3" id="KW-1185">Reference proteome</keyword>
<feature type="compositionally biased region" description="Basic and acidic residues" evidence="1">
    <location>
        <begin position="92"/>
        <end position="106"/>
    </location>
</feature>
<dbReference type="EMBL" id="RCHS01002807">
    <property type="protein sequence ID" value="RMX45641.1"/>
    <property type="molecule type" value="Genomic_DNA"/>
</dbReference>
<evidence type="ECO:0000313" key="2">
    <source>
        <dbReference type="EMBL" id="RMX45641.1"/>
    </source>
</evidence>
<evidence type="ECO:0000256" key="1">
    <source>
        <dbReference type="SAM" id="MobiDB-lite"/>
    </source>
</evidence>
<feature type="region of interest" description="Disordered" evidence="1">
    <location>
        <begin position="90"/>
        <end position="131"/>
    </location>
</feature>